<dbReference type="Proteomes" id="UP000316798">
    <property type="component" value="Chromosome"/>
</dbReference>
<organism evidence="1 2">
    <name type="scientific">Rhodoferax sediminis</name>
    <dbReference type="NCBI Taxonomy" id="2509614"/>
    <lineage>
        <taxon>Bacteria</taxon>
        <taxon>Pseudomonadati</taxon>
        <taxon>Pseudomonadota</taxon>
        <taxon>Betaproteobacteria</taxon>
        <taxon>Burkholderiales</taxon>
        <taxon>Comamonadaceae</taxon>
        <taxon>Rhodoferax</taxon>
    </lineage>
</organism>
<accession>A0A515D8Q5</accession>
<keyword evidence="2" id="KW-1185">Reference proteome</keyword>
<dbReference type="KEGG" id="rhf:EUB48_05280"/>
<protein>
    <recommendedName>
        <fullName evidence="3">DUF5329 domain-containing protein</fullName>
    </recommendedName>
</protein>
<evidence type="ECO:0000313" key="2">
    <source>
        <dbReference type="Proteomes" id="UP000316798"/>
    </source>
</evidence>
<dbReference type="OrthoDB" id="344871at2"/>
<evidence type="ECO:0000313" key="1">
    <source>
        <dbReference type="EMBL" id="QDL36775.1"/>
    </source>
</evidence>
<dbReference type="AlphaFoldDB" id="A0A515D8Q5"/>
<reference evidence="1 2" key="1">
    <citation type="submission" date="2019-01" db="EMBL/GenBank/DDBJ databases">
        <title>Genomic insights into a novel species Rhodoferax sp.</title>
        <authorList>
            <person name="Jin L."/>
        </authorList>
    </citation>
    <scope>NUCLEOTIDE SEQUENCE [LARGE SCALE GENOMIC DNA]</scope>
    <source>
        <strain evidence="1 2">CHu59-6-5</strain>
    </source>
</reference>
<dbReference type="InterPro" id="IPR035242">
    <property type="entry name" value="DUF5329"/>
</dbReference>
<dbReference type="Pfam" id="PF17263">
    <property type="entry name" value="DUF5329"/>
    <property type="match status" value="1"/>
</dbReference>
<gene>
    <name evidence="1" type="ORF">EUB48_05280</name>
</gene>
<proteinExistence type="predicted"/>
<dbReference type="EMBL" id="CP035503">
    <property type="protein sequence ID" value="QDL36775.1"/>
    <property type="molecule type" value="Genomic_DNA"/>
</dbReference>
<dbReference type="RefSeq" id="WP_142817937.1">
    <property type="nucleotide sequence ID" value="NZ_CP035503.1"/>
</dbReference>
<name>A0A515D8Q5_9BURK</name>
<sequence>MLLGSGLILGLMGLPAARAEPPKNVQTEIGFLLGDIERSGCEFYRNGTWHGAGEAQAHLRDKYEYLVSRNLVNTTEEFIERAATKSSFSSQPYKVRCTGGAIMTSNQWLHSELARFRKPQ</sequence>
<evidence type="ECO:0008006" key="3">
    <source>
        <dbReference type="Google" id="ProtNLM"/>
    </source>
</evidence>